<dbReference type="Proteomes" id="UP001596398">
    <property type="component" value="Unassembled WGS sequence"/>
</dbReference>
<feature type="domain" description="Cupin type-2" evidence="2">
    <location>
        <begin position="35"/>
        <end position="104"/>
    </location>
</feature>
<dbReference type="AlphaFoldDB" id="A0ABD5ZMF7"/>
<proteinExistence type="predicted"/>
<dbReference type="PANTHER" id="PTHR35848">
    <property type="entry name" value="OXALATE-BINDING PROTEIN"/>
    <property type="match status" value="1"/>
</dbReference>
<dbReference type="SUPFAM" id="SSF51182">
    <property type="entry name" value="RmlC-like cupins"/>
    <property type="match status" value="1"/>
</dbReference>
<organism evidence="3 4">
    <name type="scientific">Halosegnis marinus</name>
    <dbReference type="NCBI Taxonomy" id="3034023"/>
    <lineage>
        <taxon>Archaea</taxon>
        <taxon>Methanobacteriati</taxon>
        <taxon>Methanobacteriota</taxon>
        <taxon>Stenosarchaea group</taxon>
        <taxon>Halobacteria</taxon>
        <taxon>Halobacteriales</taxon>
        <taxon>Natronomonadaceae</taxon>
        <taxon>Halosegnis</taxon>
    </lineage>
</organism>
<dbReference type="InterPro" id="IPR014710">
    <property type="entry name" value="RmlC-like_jellyroll"/>
</dbReference>
<gene>
    <name evidence="3" type="ORF">ACFQJ4_05175</name>
</gene>
<keyword evidence="1" id="KW-0479">Metal-binding</keyword>
<dbReference type="GeneID" id="79266378"/>
<dbReference type="GO" id="GO:0046872">
    <property type="term" value="F:metal ion binding"/>
    <property type="evidence" value="ECO:0007669"/>
    <property type="project" value="UniProtKB-KW"/>
</dbReference>
<evidence type="ECO:0000313" key="3">
    <source>
        <dbReference type="EMBL" id="MFC7234709.1"/>
    </source>
</evidence>
<dbReference type="InterPro" id="IPR011051">
    <property type="entry name" value="RmlC_Cupin_sf"/>
</dbReference>
<comment type="caution">
    <text evidence="3">The sequence shown here is derived from an EMBL/GenBank/DDBJ whole genome shotgun (WGS) entry which is preliminary data.</text>
</comment>
<evidence type="ECO:0000313" key="4">
    <source>
        <dbReference type="Proteomes" id="UP001596398"/>
    </source>
</evidence>
<dbReference type="RefSeq" id="WP_276235724.1">
    <property type="nucleotide sequence ID" value="NZ_CP119802.1"/>
</dbReference>
<reference evidence="3 4" key="1">
    <citation type="journal article" date="2019" name="Int. J. Syst. Evol. Microbiol.">
        <title>The Global Catalogue of Microorganisms (GCM) 10K type strain sequencing project: providing services to taxonomists for standard genome sequencing and annotation.</title>
        <authorList>
            <consortium name="The Broad Institute Genomics Platform"/>
            <consortium name="The Broad Institute Genome Sequencing Center for Infectious Disease"/>
            <person name="Wu L."/>
            <person name="Ma J."/>
        </authorList>
    </citation>
    <scope>NUCLEOTIDE SEQUENCE [LARGE SCALE GENOMIC DNA]</scope>
    <source>
        <strain evidence="3 4">DT85</strain>
    </source>
</reference>
<evidence type="ECO:0000256" key="1">
    <source>
        <dbReference type="ARBA" id="ARBA00022723"/>
    </source>
</evidence>
<keyword evidence="4" id="KW-1185">Reference proteome</keyword>
<dbReference type="Gene3D" id="2.60.120.10">
    <property type="entry name" value="Jelly Rolls"/>
    <property type="match status" value="1"/>
</dbReference>
<protein>
    <submittedName>
        <fullName evidence="3">Cupin domain-containing protein</fullName>
    </submittedName>
</protein>
<dbReference type="InterPro" id="IPR013096">
    <property type="entry name" value="Cupin_2"/>
</dbReference>
<name>A0ABD5ZMF7_9EURY</name>
<dbReference type="Pfam" id="PF07883">
    <property type="entry name" value="Cupin_2"/>
    <property type="match status" value="1"/>
</dbReference>
<dbReference type="PANTHER" id="PTHR35848:SF9">
    <property type="entry name" value="SLL1358 PROTEIN"/>
    <property type="match status" value="1"/>
</dbReference>
<sequence length="150" mass="15999">MEKVTVEDLDAEGMSDADVRRLAGPLGTSDVAINHYTLAPGERFSGGLHTHLDQEEVFYVLSGEATFERPDDEVTVGAGEAVRFAPGDFQSGYNGGDEPVVALALGAPKASEDVRVKQDCPECDSDEMRFVPAEDGFTLVCPECGTELDA</sequence>
<dbReference type="InterPro" id="IPR051610">
    <property type="entry name" value="GPI/OXD"/>
</dbReference>
<evidence type="ECO:0000259" key="2">
    <source>
        <dbReference type="Pfam" id="PF07883"/>
    </source>
</evidence>
<dbReference type="EMBL" id="JBHTAP010000001">
    <property type="protein sequence ID" value="MFC7234709.1"/>
    <property type="molecule type" value="Genomic_DNA"/>
</dbReference>
<accession>A0ABD5ZMF7</accession>